<dbReference type="GO" id="GO:0016829">
    <property type="term" value="F:lyase activity"/>
    <property type="evidence" value="ECO:0007669"/>
    <property type="project" value="UniProtKB-KW"/>
</dbReference>
<keyword evidence="10" id="KW-0456">Lyase</keyword>
<dbReference type="SFLD" id="SFLDS00029">
    <property type="entry name" value="Radical_SAM"/>
    <property type="match status" value="1"/>
</dbReference>
<keyword evidence="9" id="KW-0535">Nitrogen fixation</keyword>
<dbReference type="InterPro" id="IPR013785">
    <property type="entry name" value="Aldolase_TIM"/>
</dbReference>
<dbReference type="eggNOG" id="arCOG05120">
    <property type="taxonomic scope" value="Archaea"/>
</dbReference>
<evidence type="ECO:0000256" key="5">
    <source>
        <dbReference type="ARBA" id="ARBA00022691"/>
    </source>
</evidence>
<dbReference type="HOGENOM" id="CLU_1080107_0_0_2"/>
<evidence type="ECO:0000256" key="9">
    <source>
        <dbReference type="ARBA" id="ARBA00023231"/>
    </source>
</evidence>
<dbReference type="InterPro" id="IPR007197">
    <property type="entry name" value="rSAM"/>
</dbReference>
<keyword evidence="6" id="KW-0479">Metal-binding</keyword>
<keyword evidence="4" id="KW-0004">4Fe-4S</keyword>
<organism evidence="12 13">
    <name type="scientific">Desulfurococcus mucosus (strain ATCC 35584 / DSM 2162 / JCM 9187 / O7/1)</name>
    <dbReference type="NCBI Taxonomy" id="765177"/>
    <lineage>
        <taxon>Archaea</taxon>
        <taxon>Thermoproteota</taxon>
        <taxon>Thermoprotei</taxon>
        <taxon>Desulfurococcales</taxon>
        <taxon>Desulfurococcaceae</taxon>
        <taxon>Desulfurococcus</taxon>
    </lineage>
</organism>
<dbReference type="RefSeq" id="WP_013561608.1">
    <property type="nucleotide sequence ID" value="NC_014961.1"/>
</dbReference>
<comment type="pathway">
    <text evidence="2">Cofactor biosynthesis; Fe-Mo cofactor biosynthesis.</text>
</comment>
<proteinExistence type="inferred from homology"/>
<dbReference type="GO" id="GO:0046872">
    <property type="term" value="F:metal ion binding"/>
    <property type="evidence" value="ECO:0007669"/>
    <property type="project" value="UniProtKB-KW"/>
</dbReference>
<dbReference type="GO" id="GO:0051539">
    <property type="term" value="F:4 iron, 4 sulfur cluster binding"/>
    <property type="evidence" value="ECO:0007669"/>
    <property type="project" value="UniProtKB-KW"/>
</dbReference>
<comment type="cofactor">
    <cofactor evidence="1">
        <name>[4Fe-4S] cluster</name>
        <dbReference type="ChEBI" id="CHEBI:49883"/>
    </cofactor>
</comment>
<keyword evidence="8" id="KW-0411">Iron-sulfur</keyword>
<evidence type="ECO:0000256" key="3">
    <source>
        <dbReference type="ARBA" id="ARBA00006804"/>
    </source>
</evidence>
<reference evidence="13" key="1">
    <citation type="submission" date="2010-11" db="EMBL/GenBank/DDBJ databases">
        <title>The complete genome of Desulfurococcus mucosus DSM 2162.</title>
        <authorList>
            <consortium name="US DOE Joint Genome Institute (JGI-PGF)"/>
            <person name="Lucas S."/>
            <person name="Copeland A."/>
            <person name="Lapidus A."/>
            <person name="Bruce D."/>
            <person name="Goodwin L."/>
            <person name="Pitluck S."/>
            <person name="Kyrpides N."/>
            <person name="Mavromatis K."/>
            <person name="Pagani I."/>
            <person name="Ivanova N."/>
            <person name="Ovchinnikova G."/>
            <person name="Chertkov O."/>
            <person name="Held B."/>
            <person name="Brettin T."/>
            <person name="Detter J.C."/>
            <person name="Tapia R."/>
            <person name="Han C."/>
            <person name="Land M."/>
            <person name="Hauser L."/>
            <person name="Markowitz V."/>
            <person name="Cheng J.-F."/>
            <person name="Hugenholtz P."/>
            <person name="Woyke T."/>
            <person name="Wu D."/>
            <person name="Wirth R."/>
            <person name="Bilek Y."/>
            <person name="Hader T."/>
            <person name="Klenk H.-P."/>
            <person name="Eisen J.A."/>
        </authorList>
    </citation>
    <scope>NUCLEOTIDE SEQUENCE [LARGE SCALE GENOMIC DNA]</scope>
    <source>
        <strain evidence="13">ATCC 35584 / DSM 2162 / JCM 9187 / O7/1</strain>
    </source>
</reference>
<dbReference type="Pfam" id="PF04055">
    <property type="entry name" value="Radical_SAM"/>
    <property type="match status" value="1"/>
</dbReference>
<dbReference type="AlphaFoldDB" id="E8RAH6"/>
<evidence type="ECO:0000256" key="8">
    <source>
        <dbReference type="ARBA" id="ARBA00023014"/>
    </source>
</evidence>
<feature type="domain" description="Radical SAM core" evidence="11">
    <location>
        <begin position="39"/>
        <end position="263"/>
    </location>
</feature>
<dbReference type="CDD" id="cd01335">
    <property type="entry name" value="Radical_SAM"/>
    <property type="match status" value="1"/>
</dbReference>
<keyword evidence="13" id="KW-1185">Reference proteome</keyword>
<dbReference type="PANTHER" id="PTHR43787">
    <property type="entry name" value="FEMO COFACTOR BIOSYNTHESIS PROTEIN NIFB-RELATED"/>
    <property type="match status" value="1"/>
</dbReference>
<dbReference type="PANTHER" id="PTHR43787:SF13">
    <property type="entry name" value="FEMO COFACTOR BIOSYNTHESIS PROTEIN NIFB"/>
    <property type="match status" value="1"/>
</dbReference>
<dbReference type="Proteomes" id="UP000001068">
    <property type="component" value="Chromosome"/>
</dbReference>
<dbReference type="SUPFAM" id="SSF102114">
    <property type="entry name" value="Radical SAM enzymes"/>
    <property type="match status" value="1"/>
</dbReference>
<protein>
    <submittedName>
        <fullName evidence="12">Radical SAM domain protein</fullName>
    </submittedName>
</protein>
<evidence type="ECO:0000256" key="10">
    <source>
        <dbReference type="ARBA" id="ARBA00023239"/>
    </source>
</evidence>
<dbReference type="STRING" id="765177.Desmu_0067"/>
<accession>E8RAH6</accession>
<dbReference type="Gene3D" id="3.20.20.70">
    <property type="entry name" value="Aldolase class I"/>
    <property type="match status" value="1"/>
</dbReference>
<keyword evidence="5" id="KW-0949">S-adenosyl-L-methionine</keyword>
<evidence type="ECO:0000256" key="6">
    <source>
        <dbReference type="ARBA" id="ARBA00022723"/>
    </source>
</evidence>
<reference evidence="12 13" key="2">
    <citation type="journal article" date="2011" name="Stand. Genomic Sci.">
        <title>Complete genome sequence of Desulfurococcus mucosus type strain (O7/1).</title>
        <authorList>
            <person name="Wirth R."/>
            <person name="Chertkov O."/>
            <person name="Held B."/>
            <person name="Lapidus A."/>
            <person name="Nolan M."/>
            <person name="Lucas S."/>
            <person name="Hammon N."/>
            <person name="Deshpande S."/>
            <person name="Cheng J.F."/>
            <person name="Tapia R."/>
            <person name="Han C."/>
            <person name="Goodwin L."/>
            <person name="Pitluck S."/>
            <person name="Liolios K."/>
            <person name="Ioanna P."/>
            <person name="Ivanova N."/>
            <person name="Mavromatis K."/>
            <person name="Mikhailova N."/>
            <person name="Pati A."/>
            <person name="Chen A."/>
            <person name="Palaniappan K."/>
            <person name="Land M."/>
            <person name="Hauser L."/>
            <person name="Chang Y.J."/>
            <person name="Jeffries C.D."/>
            <person name="Bilek Y."/>
            <person name="Hader T."/>
            <person name="Rohde M."/>
            <person name="Spring S."/>
            <person name="Sikorski J."/>
            <person name="Goker M."/>
            <person name="Woyke T."/>
            <person name="Bristow J."/>
            <person name="Eisen J.A."/>
            <person name="Markowitz V."/>
            <person name="Hugenholtz P."/>
            <person name="Kyrpides N.C."/>
            <person name="Klenk H.P."/>
        </authorList>
    </citation>
    <scope>NUCLEOTIDE SEQUENCE [LARGE SCALE GENOMIC DNA]</scope>
    <source>
        <strain evidence="13">ATCC 35584 / DSM 2162 / JCM 9187 / O7/1</strain>
    </source>
</reference>
<evidence type="ECO:0000313" key="12">
    <source>
        <dbReference type="EMBL" id="ADV64386.1"/>
    </source>
</evidence>
<evidence type="ECO:0000256" key="1">
    <source>
        <dbReference type="ARBA" id="ARBA00001966"/>
    </source>
</evidence>
<dbReference type="InterPro" id="IPR058240">
    <property type="entry name" value="rSAM_sf"/>
</dbReference>
<name>E8RAH6_DESM0</name>
<sequence>MYGLKERLMHEAGYDPLRLGVEVEKHVARGDKRKYYRFRGGRWYGGIATADCVGCNLRCRFCWGWIPRDNYSSYGEFYSPREVYGRLVAIASRRGYRYVRVSGNEPTLAWQHLLELLELFEQDGRYTFILETNGIIIGADKAKARDLAGFKHLHVRVSLKGVNEDEFHRLTGARREFFSLQLKALENLLNEGVSTHPAVMLSFSEPRGVDILKERLREIDKGLADNLEEEYVFLYPHVVELMARTGLKPRVAYSPDGIPGDLV</sequence>
<dbReference type="PROSITE" id="PS51918">
    <property type="entry name" value="RADICAL_SAM"/>
    <property type="match status" value="1"/>
</dbReference>
<dbReference type="SFLD" id="SFLDG01067">
    <property type="entry name" value="SPASM/twitch_domain_containing"/>
    <property type="match status" value="1"/>
</dbReference>
<keyword evidence="7" id="KW-0408">Iron</keyword>
<evidence type="ECO:0000256" key="4">
    <source>
        <dbReference type="ARBA" id="ARBA00022485"/>
    </source>
</evidence>
<dbReference type="EMBL" id="CP002363">
    <property type="protein sequence ID" value="ADV64386.1"/>
    <property type="molecule type" value="Genomic_DNA"/>
</dbReference>
<evidence type="ECO:0000256" key="7">
    <source>
        <dbReference type="ARBA" id="ARBA00023004"/>
    </source>
</evidence>
<gene>
    <name evidence="12" type="ordered locus">Desmu_0067</name>
</gene>
<evidence type="ECO:0000256" key="2">
    <source>
        <dbReference type="ARBA" id="ARBA00005155"/>
    </source>
</evidence>
<comment type="similarity">
    <text evidence="3">Belongs to the radical SAM superfamily. NifB family.</text>
</comment>
<dbReference type="KEGG" id="dmu:Desmu_0067"/>
<evidence type="ECO:0000313" key="13">
    <source>
        <dbReference type="Proteomes" id="UP000001068"/>
    </source>
</evidence>
<dbReference type="GeneID" id="10152751"/>
<evidence type="ECO:0000259" key="11">
    <source>
        <dbReference type="PROSITE" id="PS51918"/>
    </source>
</evidence>